<evidence type="ECO:0000313" key="2">
    <source>
        <dbReference type="Proteomes" id="UP000317893"/>
    </source>
</evidence>
<dbReference type="GO" id="GO:1902929">
    <property type="term" value="C:plasma membrane of growing cell tip"/>
    <property type="evidence" value="ECO:0007669"/>
    <property type="project" value="TreeGrafter"/>
</dbReference>
<keyword evidence="2" id="KW-1185">Reference proteome</keyword>
<dbReference type="SUPFAM" id="SSF101908">
    <property type="entry name" value="Putative isomerase YbhE"/>
    <property type="match status" value="1"/>
</dbReference>
<protein>
    <submittedName>
        <fullName evidence="1">Beta-propeller uncharacterized protein DUF5122</fullName>
    </submittedName>
</protein>
<dbReference type="InterPro" id="IPR013431">
    <property type="entry name" value="Delta_60_rpt"/>
</dbReference>
<dbReference type="AlphaFoldDB" id="A0A542E230"/>
<accession>A0A542E230</accession>
<dbReference type="Gene3D" id="2.80.10.50">
    <property type="match status" value="1"/>
</dbReference>
<gene>
    <name evidence="1" type="ORF">FB458_2509</name>
</gene>
<dbReference type="PANTHER" id="PTHR31778:SF2">
    <property type="entry name" value="BUD SITE SELECTION PROTEIN RAX2"/>
    <property type="match status" value="1"/>
</dbReference>
<evidence type="ECO:0000313" key="1">
    <source>
        <dbReference type="EMBL" id="TQJ09397.1"/>
    </source>
</evidence>
<dbReference type="Pfam" id="PF17164">
    <property type="entry name" value="DUF5122"/>
    <property type="match status" value="1"/>
</dbReference>
<dbReference type="PANTHER" id="PTHR31778">
    <property type="entry name" value="BUD SITE SELECTION PROTEIN RAX2"/>
    <property type="match status" value="1"/>
</dbReference>
<sequence>MVAVGLVAVTMGASSSALTPAPAPVQPVVALPAGPALQDTPAPNLWGTNGRVSDLAVSPDGRYAYLGGAFDYVGPTTGHAVTTAPSPDAGTVVNGPALGLDGTVSAAIPGRTAGEWYLGGSFTRAGGARHVGLAHVLADGTVDASFTPAVTGSVAALALSSDGTTLLVGGSFTGLRGSNESTDTARTNLAAVDAVTGFRSTAFTAQTNAAVTSLVVTGDRVYVGGAFTTAAGAARAGVARVAVATGALDAFAPAFLGGPVRSLAVAPGASSDTDTVYAGGDFTSVRPTTTASARSRLAAVSGAGALLTWTASTNASVTSLALSPDTQSLLVGGSFTQLGVAARSGFGRVAAVSSTAYPSGTVMAADARLSGCHLPHGTQNTNTFYPCSLSVQSVAWSPDGQTAYVGGNFTRALGSVRHDAAALSLPAPGSPGALTAWAPMPSATVDVVTATATGVLLGGDLQSANGIYRRGLARIDLSTGQADPGFTADLAGFAGGSTGPDGSVLDLELDAAGTSLYVGGYFASVNTTPHAGVVKVAAATGVVDAAFRATTDKGVQALAVRGTSVFLGGAFTQVGTVTRQHAAKVAATTGAVDPTWVANATDSTNPVLRGGNVFGVAVTRDGSRAFLAGGFTVVNGRPVSGGIVAIDGRSGAVLPSPLGGVVPPCPGKVNYIVSLYLSPDDQRLYGGDLCPDYTYQWDAVRLAAGPAPQGLIWRQWCNGGMQARLEVNGTFYYGTHGGDAGRGGYCAPRAFEHSETPQQRVAAWRASDGMLLSWAPFFDSPMGVWSYAVVPGTAAGTTAGLLVGGDFTVVGGRGTLQQGLVLLPGTP</sequence>
<proteinExistence type="predicted"/>
<reference evidence="1 2" key="1">
    <citation type="submission" date="2019-06" db="EMBL/GenBank/DDBJ databases">
        <title>Sequencing the genomes of 1000 actinobacteria strains.</title>
        <authorList>
            <person name="Klenk H.-P."/>
        </authorList>
    </citation>
    <scope>NUCLEOTIDE SEQUENCE [LARGE SCALE GENOMIC DNA]</scope>
    <source>
        <strain evidence="1 2">DSM 18607</strain>
    </source>
</reference>
<name>A0A542E230_9MICO</name>
<organism evidence="1 2">
    <name type="scientific">Lapillicoccus jejuensis</name>
    <dbReference type="NCBI Taxonomy" id="402171"/>
    <lineage>
        <taxon>Bacteria</taxon>
        <taxon>Bacillati</taxon>
        <taxon>Actinomycetota</taxon>
        <taxon>Actinomycetes</taxon>
        <taxon>Micrococcales</taxon>
        <taxon>Intrasporangiaceae</taxon>
        <taxon>Lapillicoccus</taxon>
    </lineage>
</organism>
<comment type="caution">
    <text evidence="1">The sequence shown here is derived from an EMBL/GenBank/DDBJ whole genome shotgun (WGS) entry which is preliminary data.</text>
</comment>
<dbReference type="Proteomes" id="UP000317893">
    <property type="component" value="Unassembled WGS sequence"/>
</dbReference>
<dbReference type="EMBL" id="VFMN01000001">
    <property type="protein sequence ID" value="TQJ09397.1"/>
    <property type="molecule type" value="Genomic_DNA"/>
</dbReference>
<dbReference type="InterPro" id="IPR011044">
    <property type="entry name" value="Quino_amine_DH_bsu"/>
</dbReference>
<dbReference type="SUPFAM" id="SSF50969">
    <property type="entry name" value="YVTN repeat-like/Quinoprotein amine dehydrogenase"/>
    <property type="match status" value="1"/>
</dbReference>